<proteinExistence type="predicted"/>
<feature type="transmembrane region" description="Helical" evidence="2">
    <location>
        <begin position="12"/>
        <end position="32"/>
    </location>
</feature>
<dbReference type="RefSeq" id="WP_308214026.1">
    <property type="nucleotide sequence ID" value="NZ_BAAAOE010000005.1"/>
</dbReference>
<feature type="region of interest" description="Disordered" evidence="1">
    <location>
        <begin position="43"/>
        <end position="83"/>
    </location>
</feature>
<protein>
    <submittedName>
        <fullName evidence="4">LytR cell envelope-related transcriptional attenuator</fullName>
    </submittedName>
</protein>
<keyword evidence="2" id="KW-0472">Membrane</keyword>
<comment type="caution">
    <text evidence="4">The sequence shown here is derived from an EMBL/GenBank/DDBJ whole genome shotgun (WGS) entry which is preliminary data.</text>
</comment>
<dbReference type="InterPro" id="IPR027381">
    <property type="entry name" value="LytR/CpsA/Psr_C"/>
</dbReference>
<evidence type="ECO:0000256" key="2">
    <source>
        <dbReference type="SAM" id="Phobius"/>
    </source>
</evidence>
<feature type="domain" description="LytR/CpsA/Psr regulator C-terminal" evidence="3">
    <location>
        <begin position="90"/>
        <end position="173"/>
    </location>
</feature>
<dbReference type="EMBL" id="JAMTCG010000006">
    <property type="protein sequence ID" value="MCP2162114.1"/>
    <property type="molecule type" value="Genomic_DNA"/>
</dbReference>
<dbReference type="Pfam" id="PF13399">
    <property type="entry name" value="LytR_C"/>
    <property type="match status" value="1"/>
</dbReference>
<keyword evidence="5" id="KW-1185">Reference proteome</keyword>
<keyword evidence="2" id="KW-0812">Transmembrane</keyword>
<evidence type="ECO:0000313" key="5">
    <source>
        <dbReference type="Proteomes" id="UP001205740"/>
    </source>
</evidence>
<keyword evidence="2" id="KW-1133">Transmembrane helix</keyword>
<accession>A0ABT1H576</accession>
<evidence type="ECO:0000313" key="4">
    <source>
        <dbReference type="EMBL" id="MCP2162114.1"/>
    </source>
</evidence>
<dbReference type="Proteomes" id="UP001205740">
    <property type="component" value="Unassembled WGS sequence"/>
</dbReference>
<evidence type="ECO:0000256" key="1">
    <source>
        <dbReference type="SAM" id="MobiDB-lite"/>
    </source>
</evidence>
<feature type="compositionally biased region" description="Low complexity" evidence="1">
    <location>
        <begin position="48"/>
        <end position="83"/>
    </location>
</feature>
<gene>
    <name evidence="4" type="ORF">LX12_003318</name>
</gene>
<reference evidence="4 5" key="1">
    <citation type="submission" date="2022-06" db="EMBL/GenBank/DDBJ databases">
        <title>Genomic Encyclopedia of Archaeal and Bacterial Type Strains, Phase II (KMG-II): from individual species to whole genera.</title>
        <authorList>
            <person name="Goeker M."/>
        </authorList>
    </citation>
    <scope>NUCLEOTIDE SEQUENCE [LARGE SCALE GENOMIC DNA]</scope>
    <source>
        <strain evidence="4 5">DSM 45037</strain>
    </source>
</reference>
<evidence type="ECO:0000259" key="3">
    <source>
        <dbReference type="Pfam" id="PF13399"/>
    </source>
</evidence>
<organism evidence="4 5">
    <name type="scientific">Williamsia serinedens</name>
    <dbReference type="NCBI Taxonomy" id="391736"/>
    <lineage>
        <taxon>Bacteria</taxon>
        <taxon>Bacillati</taxon>
        <taxon>Actinomycetota</taxon>
        <taxon>Actinomycetes</taxon>
        <taxon>Mycobacteriales</taxon>
        <taxon>Nocardiaceae</taxon>
        <taxon>Williamsia</taxon>
    </lineage>
</organism>
<sequence>MTTPERDSNRLPLRAGAMLLLAVAIVFVGLGWHSAATSDSNPEAQLQAAAASSSATPSTTAAPSTSSTASSTGTPGAAGESSASASSPLVCVFNAGTITGLAVEVTDALKAKGYRTSAPGNLSTSSITENTVFYTPSQRTQAQQIASDLDGGASIDARPSAFTQCRGGIAVVVLTR</sequence>
<name>A0ABT1H576_9NOCA</name>
<dbReference type="Gene3D" id="3.30.70.2390">
    <property type="match status" value="1"/>
</dbReference>